<dbReference type="RefSeq" id="WP_073373391.1">
    <property type="nucleotide sequence ID" value="NZ_FQXS01000002.1"/>
</dbReference>
<dbReference type="InterPro" id="IPR009499">
    <property type="entry name" value="AllG-like"/>
</dbReference>
<gene>
    <name evidence="1" type="ORF">SAMN02745124_00665</name>
</gene>
<dbReference type="InterPro" id="IPR024033">
    <property type="entry name" value="OXTCase_su_AllG_h-dom"/>
</dbReference>
<accession>A0A1M5T972</accession>
<reference evidence="1 2" key="1">
    <citation type="submission" date="2016-11" db="EMBL/GenBank/DDBJ databases">
        <authorList>
            <person name="Jaros S."/>
            <person name="Januszkiewicz K."/>
            <person name="Wedrychowicz H."/>
        </authorList>
    </citation>
    <scope>NUCLEOTIDE SEQUENCE [LARGE SCALE GENOMIC DNA]</scope>
    <source>
        <strain evidence="1 2">DSM 9705</strain>
    </source>
</reference>
<dbReference type="Pfam" id="PF06545">
    <property type="entry name" value="AllG"/>
    <property type="match status" value="1"/>
</dbReference>
<dbReference type="Gene3D" id="3.90.1700.10">
    <property type="entry name" value="v583 domain like"/>
    <property type="match status" value="1"/>
</dbReference>
<dbReference type="Gene3D" id="3.90.1710.10">
    <property type="entry name" value="Enterococcus faecalis V583 domain"/>
    <property type="match status" value="1"/>
</dbReference>
<dbReference type="EMBL" id="FQXS01000002">
    <property type="protein sequence ID" value="SHH47248.1"/>
    <property type="molecule type" value="Genomic_DNA"/>
</dbReference>
<keyword evidence="2" id="KW-1185">Reference proteome</keyword>
<proteinExistence type="predicted"/>
<protein>
    <recommendedName>
        <fullName evidence="3">DUF1116 domain-containing protein</fullName>
    </recommendedName>
</protein>
<dbReference type="Gene3D" id="1.10.10.660">
    <property type="entry name" value="conserved protein of unknown function from Enterococcus faecalis V583"/>
    <property type="match status" value="1"/>
</dbReference>
<organism evidence="1 2">
    <name type="scientific">Desulfofustis glycolicus DSM 9705</name>
    <dbReference type="NCBI Taxonomy" id="1121409"/>
    <lineage>
        <taxon>Bacteria</taxon>
        <taxon>Pseudomonadati</taxon>
        <taxon>Thermodesulfobacteriota</taxon>
        <taxon>Desulfobulbia</taxon>
        <taxon>Desulfobulbales</taxon>
        <taxon>Desulfocapsaceae</taxon>
        <taxon>Desulfofustis</taxon>
    </lineage>
</organism>
<dbReference type="AlphaFoldDB" id="A0A1M5T972"/>
<name>A0A1M5T972_9BACT</name>
<evidence type="ECO:0000313" key="2">
    <source>
        <dbReference type="Proteomes" id="UP000184139"/>
    </source>
</evidence>
<dbReference type="Proteomes" id="UP000184139">
    <property type="component" value="Unassembled WGS sequence"/>
</dbReference>
<sequence>MNITEANRQCLDKIQASTAVWSDIRPAHEVISGMTDYTVLHAGPPLTWEQMCGPMRGAITGACIYEGWATSPDEVDRLASGGKLVFDSSHHRHAIGPMSGIITPTMEVNVVRNEPFGIETYSTLYMGIGKVLRHGAFDDEVMTKLRWMNQELAPLLKAALQAAGGIDIKSIVAQSLQMGDELHNRNKASNALLLNSLVQHLIEVGTKEEAIRAIDFIDKAGHFILNVVMAGSKGMLDAGSGIDGSTIVTAIARNGYEAGIRVSGLGDRWFTAPAPPIDGVYFPGFGPEDANPDLGDSAITETIGLGSFSMAGAPAVVEYIGGTAQFAVETSLKMYEITVDEHQTYKLPPLNFRGAPLGIDIRRVVETGITPVINTGIACKRPGVGQIGAGLTAIPLQCFTAALEAFAQQST</sequence>
<dbReference type="OrthoDB" id="6193532at2"/>
<dbReference type="STRING" id="1121409.SAMN02745124_00665"/>
<evidence type="ECO:0008006" key="3">
    <source>
        <dbReference type="Google" id="ProtNLM"/>
    </source>
</evidence>
<evidence type="ECO:0000313" key="1">
    <source>
        <dbReference type="EMBL" id="SHH47248.1"/>
    </source>
</evidence>